<organism evidence="10 11">
    <name type="scientific">Paramuricea clavata</name>
    <name type="common">Red gorgonian</name>
    <name type="synonym">Violescent sea-whip</name>
    <dbReference type="NCBI Taxonomy" id="317549"/>
    <lineage>
        <taxon>Eukaryota</taxon>
        <taxon>Metazoa</taxon>
        <taxon>Cnidaria</taxon>
        <taxon>Anthozoa</taxon>
        <taxon>Octocorallia</taxon>
        <taxon>Malacalcyonacea</taxon>
        <taxon>Plexauridae</taxon>
        <taxon>Paramuricea</taxon>
    </lineage>
</organism>
<proteinExistence type="predicted"/>
<dbReference type="PANTHER" id="PTHR31584:SF1">
    <property type="entry name" value="TUMOR PROTEIN P53-INDUCIBLE PROTEIN 11"/>
    <property type="match status" value="1"/>
</dbReference>
<dbReference type="EMBL" id="CACRXK020006482">
    <property type="protein sequence ID" value="CAB4009531.1"/>
    <property type="molecule type" value="Genomic_DNA"/>
</dbReference>
<keyword evidence="6 9" id="KW-0472">Membrane</keyword>
<evidence type="ECO:0000256" key="2">
    <source>
        <dbReference type="ARBA" id="ARBA00019449"/>
    </source>
</evidence>
<keyword evidence="11" id="KW-1185">Reference proteome</keyword>
<evidence type="ECO:0000256" key="7">
    <source>
        <dbReference type="ARBA" id="ARBA00032100"/>
    </source>
</evidence>
<evidence type="ECO:0000256" key="9">
    <source>
        <dbReference type="SAM" id="Phobius"/>
    </source>
</evidence>
<feature type="compositionally biased region" description="Basic and acidic residues" evidence="8">
    <location>
        <begin position="1"/>
        <end position="17"/>
    </location>
</feature>
<keyword evidence="5 9" id="KW-1133">Transmembrane helix</keyword>
<evidence type="ECO:0000256" key="6">
    <source>
        <dbReference type="ARBA" id="ARBA00023136"/>
    </source>
</evidence>
<feature type="transmembrane region" description="Helical" evidence="9">
    <location>
        <begin position="176"/>
        <end position="195"/>
    </location>
</feature>
<dbReference type="Pfam" id="PF14936">
    <property type="entry name" value="p53-inducible11"/>
    <property type="match status" value="1"/>
</dbReference>
<feature type="transmembrane region" description="Helical" evidence="9">
    <location>
        <begin position="79"/>
        <end position="101"/>
    </location>
</feature>
<comment type="caution">
    <text evidence="10">The sequence shown here is derived from an EMBL/GenBank/DDBJ whole genome shotgun (WGS) entry which is preliminary data.</text>
</comment>
<dbReference type="GO" id="GO:0016020">
    <property type="term" value="C:membrane"/>
    <property type="evidence" value="ECO:0007669"/>
    <property type="project" value="UniProtKB-SubCell"/>
</dbReference>
<evidence type="ECO:0000313" key="10">
    <source>
        <dbReference type="EMBL" id="CAB4009531.1"/>
    </source>
</evidence>
<feature type="transmembrane region" description="Helical" evidence="9">
    <location>
        <begin position="144"/>
        <end position="164"/>
    </location>
</feature>
<feature type="transmembrane region" description="Helical" evidence="9">
    <location>
        <begin position="121"/>
        <end position="138"/>
    </location>
</feature>
<name>A0A6S7IVM9_PARCT</name>
<evidence type="ECO:0000256" key="1">
    <source>
        <dbReference type="ARBA" id="ARBA00004141"/>
    </source>
</evidence>
<dbReference type="Proteomes" id="UP001152795">
    <property type="component" value="Unassembled WGS sequence"/>
</dbReference>
<accession>A0A6S7IVM9</accession>
<comment type="subcellular location">
    <subcellularLocation>
        <location evidence="1">Membrane</location>
        <topology evidence="1">Multi-pass membrane protein</topology>
    </subcellularLocation>
</comment>
<keyword evidence="4 9" id="KW-0812">Transmembrane</keyword>
<dbReference type="InterPro" id="IPR028266">
    <property type="entry name" value="TP53I11"/>
</dbReference>
<evidence type="ECO:0000256" key="5">
    <source>
        <dbReference type="ARBA" id="ARBA00022989"/>
    </source>
</evidence>
<evidence type="ECO:0000256" key="3">
    <source>
        <dbReference type="ARBA" id="ARBA00022553"/>
    </source>
</evidence>
<gene>
    <name evidence="10" type="ORF">PACLA_8A035836</name>
</gene>
<evidence type="ECO:0000256" key="4">
    <source>
        <dbReference type="ARBA" id="ARBA00022692"/>
    </source>
</evidence>
<dbReference type="AlphaFoldDB" id="A0A6S7IVM9"/>
<keyword evidence="3" id="KW-0597">Phosphoprotein</keyword>
<evidence type="ECO:0000313" key="11">
    <source>
        <dbReference type="Proteomes" id="UP001152795"/>
    </source>
</evidence>
<protein>
    <recommendedName>
        <fullName evidence="2">Tumor protein p53-inducible protein 11</fullName>
    </recommendedName>
    <alternativeName>
        <fullName evidence="7">p53-induced gene 11 protein</fullName>
    </alternativeName>
</protein>
<reference evidence="10" key="1">
    <citation type="submission" date="2020-04" db="EMBL/GenBank/DDBJ databases">
        <authorList>
            <person name="Alioto T."/>
            <person name="Alioto T."/>
            <person name="Gomez Garrido J."/>
        </authorList>
    </citation>
    <scope>NUCLEOTIDE SEQUENCE</scope>
    <source>
        <strain evidence="10">A484AB</strain>
    </source>
</reference>
<dbReference type="PANTHER" id="PTHR31584">
    <property type="entry name" value="TUMOR PROTEIN P53-INDUCIBLE PROTEIN 11"/>
    <property type="match status" value="1"/>
</dbReference>
<sequence>MDERENLDSDNPIRDKSNSNSYLGIPSGYKIGVRKRSFDDAQSRLKSRKILGLGGKESSKVLQVLGNCEHIDTKLPPGLSVWLMLASLMFLAMALSCLLLFKPFSYLLGVDHSSRINVMEVRLLGATFTGLFGLTWLTNATSYFVLRNVLLTHLIYFGIAALVFIRELSVEYNKYVMLSLIFHIAILSVTTVYTIKLQRANQPIPDKPVSFADSDDGDAFN</sequence>
<dbReference type="OrthoDB" id="6243248at2759"/>
<evidence type="ECO:0000256" key="8">
    <source>
        <dbReference type="SAM" id="MobiDB-lite"/>
    </source>
</evidence>
<feature type="region of interest" description="Disordered" evidence="8">
    <location>
        <begin position="1"/>
        <end position="21"/>
    </location>
</feature>